<feature type="coiled-coil region" evidence="1">
    <location>
        <begin position="199"/>
        <end position="303"/>
    </location>
</feature>
<evidence type="ECO:0000259" key="2">
    <source>
        <dbReference type="Pfam" id="PF13476"/>
    </source>
</evidence>
<dbReference type="Pfam" id="PF13476">
    <property type="entry name" value="AAA_23"/>
    <property type="match status" value="1"/>
</dbReference>
<protein>
    <submittedName>
        <fullName evidence="3">DNA sulfur modification protein DndD</fullName>
    </submittedName>
</protein>
<keyword evidence="4" id="KW-1185">Reference proteome</keyword>
<dbReference type="InterPro" id="IPR017599">
    <property type="entry name" value="DNA_S_DndD"/>
</dbReference>
<evidence type="ECO:0000256" key="1">
    <source>
        <dbReference type="SAM" id="Coils"/>
    </source>
</evidence>
<keyword evidence="1" id="KW-0175">Coiled coil</keyword>
<gene>
    <name evidence="3" type="primary">dndD</name>
    <name evidence="3" type="ORF">ACFOS1_13815</name>
</gene>
<dbReference type="InterPro" id="IPR038729">
    <property type="entry name" value="Rad50/SbcC_AAA"/>
</dbReference>
<dbReference type="SUPFAM" id="SSF52540">
    <property type="entry name" value="P-loop containing nucleoside triphosphate hydrolases"/>
    <property type="match status" value="1"/>
</dbReference>
<organism evidence="3 4">
    <name type="scientific">Zunongwangia endophytica</name>
    <dbReference type="NCBI Taxonomy" id="1808945"/>
    <lineage>
        <taxon>Bacteria</taxon>
        <taxon>Pseudomonadati</taxon>
        <taxon>Bacteroidota</taxon>
        <taxon>Flavobacteriia</taxon>
        <taxon>Flavobacteriales</taxon>
        <taxon>Flavobacteriaceae</taxon>
        <taxon>Zunongwangia</taxon>
    </lineage>
</organism>
<feature type="domain" description="Rad50/SbcC-type AAA" evidence="2">
    <location>
        <begin position="5"/>
        <end position="271"/>
    </location>
</feature>
<proteinExistence type="predicted"/>
<evidence type="ECO:0000313" key="4">
    <source>
        <dbReference type="Proteomes" id="UP001595793"/>
    </source>
</evidence>
<comment type="caution">
    <text evidence="3">The sequence shown here is derived from an EMBL/GenBank/DDBJ whole genome shotgun (WGS) entry which is preliminary data.</text>
</comment>
<dbReference type="Gene3D" id="3.40.50.300">
    <property type="entry name" value="P-loop containing nucleotide triphosphate hydrolases"/>
    <property type="match status" value="1"/>
</dbReference>
<feature type="coiled-coil region" evidence="1">
    <location>
        <begin position="512"/>
        <end position="539"/>
    </location>
</feature>
<accession>A0ABV8H8U6</accession>
<dbReference type="RefSeq" id="WP_290232520.1">
    <property type="nucleotide sequence ID" value="NZ_JAUFPZ010000002.1"/>
</dbReference>
<dbReference type="PANTHER" id="PTHR32114:SF2">
    <property type="entry name" value="ABC TRANSPORTER ABCH.3"/>
    <property type="match status" value="1"/>
</dbReference>
<dbReference type="EMBL" id="JBHSAS010000010">
    <property type="protein sequence ID" value="MFC4028488.1"/>
    <property type="molecule type" value="Genomic_DNA"/>
</dbReference>
<reference evidence="4" key="1">
    <citation type="journal article" date="2019" name="Int. J. Syst. Evol. Microbiol.">
        <title>The Global Catalogue of Microorganisms (GCM) 10K type strain sequencing project: providing services to taxonomists for standard genome sequencing and annotation.</title>
        <authorList>
            <consortium name="The Broad Institute Genomics Platform"/>
            <consortium name="The Broad Institute Genome Sequencing Center for Infectious Disease"/>
            <person name="Wu L."/>
            <person name="Ma J."/>
        </authorList>
    </citation>
    <scope>NUCLEOTIDE SEQUENCE [LARGE SCALE GENOMIC DNA]</scope>
    <source>
        <strain evidence="4">CECT 9128</strain>
    </source>
</reference>
<dbReference type="NCBIfam" id="TIGR03185">
    <property type="entry name" value="DNA_S_dndD"/>
    <property type="match status" value="1"/>
</dbReference>
<dbReference type="PANTHER" id="PTHR32114">
    <property type="entry name" value="ABC TRANSPORTER ABCH.3"/>
    <property type="match status" value="1"/>
</dbReference>
<sequence>MKVQKITLHNFRVYKGENSIEFLTEKAENLTLIAGKNGFGKTTFLTSLVWAFYGKMMSQVEDKYRRDLKASEGYENYRKSLINNSVIRNANSSEEEVKCFVEIKLIDLSIPSIPCKSITIKREFILNSNEERLLVLIDGAENELTKEVGYETFINDFILPREIAKFFFFDAEKIVSLAEAKSKAELRSLSRAYSEVLGIKKYEELKKNLDSLLSKLRRNGIDEYEKEKLESLESKKEELQKLIDLNQSNQDDIEIELSQLRQKIDELQENLIRGGNSISVEELNKLVAEQKSLKDDAIEIKRDFKKLLELAPLVIAGKQLIALEEQLKKEQSLKSQSINSEALGIELQEFKKSLFKNLDKLDKRIKAQIEKSVELTVEETLKKKTHQQLEGTILLNFSDEEFRDFQVLLKYLRTSYKEEFERVTKLENDNKTRLSIVGKKIREAEARKDDPVAVKLRAQKNEYSEKYEKAWIKRDDLKEEFGRLNTELNRHTAVLSEYEKKFKLQKIDKKKYQVTENLLKKVNQLIKKIKEEKRFTLQKTIALGLKNLMHKKNFIEDVKVDISEEVMDVSLLDGDGLVISKENLSKGEQQLYATALLKALVDESGINFPVFIDSPLQKFDKLHSEKIIREFYPTVSDQVVLFPLLEKELSENEFRALEPNLNKVIQIENSENGSFFRPLNKNQLFPVA</sequence>
<dbReference type="Proteomes" id="UP001595793">
    <property type="component" value="Unassembled WGS sequence"/>
</dbReference>
<evidence type="ECO:0000313" key="3">
    <source>
        <dbReference type="EMBL" id="MFC4028488.1"/>
    </source>
</evidence>
<dbReference type="InterPro" id="IPR027417">
    <property type="entry name" value="P-loop_NTPase"/>
</dbReference>
<name>A0ABV8H8U6_9FLAO</name>